<evidence type="ECO:0000256" key="2">
    <source>
        <dbReference type="SAM" id="SignalP"/>
    </source>
</evidence>
<keyword evidence="1" id="KW-1133">Transmembrane helix</keyword>
<evidence type="ECO:0000256" key="1">
    <source>
        <dbReference type="SAM" id="Phobius"/>
    </source>
</evidence>
<feature type="chain" id="PRO_5021502323" description="Transmembrane protein" evidence="2">
    <location>
        <begin position="24"/>
        <end position="79"/>
    </location>
</feature>
<proteinExistence type="predicted"/>
<dbReference type="PANTHER" id="PTHR33128">
    <property type="entry name" value="OS05G0103400 PROTEIN"/>
    <property type="match status" value="1"/>
</dbReference>
<sequence length="79" mass="8934">MADWGPVFVSFFLFILLSPGVLFQLPGRGRFIEFGSFHTSGASVVIHSLIYFALICIFLLAVKVHIDHTMDNKHEESHE</sequence>
<evidence type="ECO:0000313" key="4">
    <source>
        <dbReference type="Proteomes" id="UP000316621"/>
    </source>
</evidence>
<organism evidence="3 4">
    <name type="scientific">Papaver somniferum</name>
    <name type="common">Opium poppy</name>
    <dbReference type="NCBI Taxonomy" id="3469"/>
    <lineage>
        <taxon>Eukaryota</taxon>
        <taxon>Viridiplantae</taxon>
        <taxon>Streptophyta</taxon>
        <taxon>Embryophyta</taxon>
        <taxon>Tracheophyta</taxon>
        <taxon>Spermatophyta</taxon>
        <taxon>Magnoliopsida</taxon>
        <taxon>Ranunculales</taxon>
        <taxon>Papaveraceae</taxon>
        <taxon>Papaveroideae</taxon>
        <taxon>Papaver</taxon>
    </lineage>
</organism>
<evidence type="ECO:0000313" key="3">
    <source>
        <dbReference type="EMBL" id="RZC60598.1"/>
    </source>
</evidence>
<dbReference type="Gramene" id="RZC60598">
    <property type="protein sequence ID" value="RZC60598"/>
    <property type="gene ID" value="C5167_022354"/>
</dbReference>
<dbReference type="AlphaFoldDB" id="A0A4Y7JLD8"/>
<dbReference type="Pfam" id="PF11820">
    <property type="entry name" value="DUF3339"/>
    <property type="match status" value="1"/>
</dbReference>
<gene>
    <name evidence="3" type="ORF">C5167_022354</name>
</gene>
<feature type="signal peptide" evidence="2">
    <location>
        <begin position="1"/>
        <end position="23"/>
    </location>
</feature>
<keyword evidence="2" id="KW-0732">Signal</keyword>
<dbReference type="Proteomes" id="UP000316621">
    <property type="component" value="Chromosome 5"/>
</dbReference>
<feature type="transmembrane region" description="Helical" evidence="1">
    <location>
        <begin position="40"/>
        <end position="62"/>
    </location>
</feature>
<protein>
    <recommendedName>
        <fullName evidence="5">Transmembrane protein</fullName>
    </recommendedName>
</protein>
<dbReference type="EMBL" id="CM010719">
    <property type="protein sequence ID" value="RZC60598.1"/>
    <property type="molecule type" value="Genomic_DNA"/>
</dbReference>
<accession>A0A4Y7JLD8</accession>
<keyword evidence="4" id="KW-1185">Reference proteome</keyword>
<evidence type="ECO:0008006" key="5">
    <source>
        <dbReference type="Google" id="ProtNLM"/>
    </source>
</evidence>
<keyword evidence="1" id="KW-0472">Membrane</keyword>
<reference evidence="3 4" key="1">
    <citation type="journal article" date="2018" name="Science">
        <title>The opium poppy genome and morphinan production.</title>
        <authorList>
            <person name="Guo L."/>
            <person name="Winzer T."/>
            <person name="Yang X."/>
            <person name="Li Y."/>
            <person name="Ning Z."/>
            <person name="He Z."/>
            <person name="Teodor R."/>
            <person name="Lu Y."/>
            <person name="Bowser T.A."/>
            <person name="Graham I.A."/>
            <person name="Ye K."/>
        </authorList>
    </citation>
    <scope>NUCLEOTIDE SEQUENCE [LARGE SCALE GENOMIC DNA]</scope>
    <source>
        <strain evidence="4">cv. HN1</strain>
        <tissue evidence="3">Leaves</tissue>
    </source>
</reference>
<dbReference type="InterPro" id="IPR021775">
    <property type="entry name" value="DUF3339"/>
</dbReference>
<name>A0A4Y7JLD8_PAPSO</name>
<dbReference type="OMA" id="DNKHEES"/>
<keyword evidence="1" id="KW-0812">Transmembrane</keyword>
<dbReference type="PANTHER" id="PTHR33128:SF55">
    <property type="entry name" value="TRANSMEMBRANE PROTEIN"/>
    <property type="match status" value="1"/>
</dbReference>